<dbReference type="NCBIfam" id="TIGR00594">
    <property type="entry name" value="polc"/>
    <property type="match status" value="1"/>
</dbReference>
<dbReference type="Pfam" id="PF17657">
    <property type="entry name" value="DNA_pol3_finger"/>
    <property type="match status" value="1"/>
</dbReference>
<evidence type="ECO:0000256" key="4">
    <source>
        <dbReference type="ARBA" id="ARBA00019114"/>
    </source>
</evidence>
<evidence type="ECO:0000313" key="14">
    <source>
        <dbReference type="EMBL" id="AGA64566.1"/>
    </source>
</evidence>
<dbReference type="InterPro" id="IPR003141">
    <property type="entry name" value="Pol/His_phosphatase_N"/>
</dbReference>
<dbReference type="Pfam" id="PF07733">
    <property type="entry name" value="DNA_pol3_alpha"/>
    <property type="match status" value="1"/>
</dbReference>
<reference evidence="14 15" key="1">
    <citation type="journal article" date="2012" name="Stand. Genomic Sci.">
        <title>Complete genome sequence of Liberibacter crescens BT-1.</title>
        <authorList>
            <person name="Leonard M.T."/>
            <person name="Fagen J.R."/>
            <person name="Davis-Richardson A.G."/>
            <person name="Davis M.J."/>
            <person name="Triplett E.W."/>
        </authorList>
    </citation>
    <scope>NUCLEOTIDE SEQUENCE [LARGE SCALE GENOMIC DNA]</scope>
    <source>
        <strain evidence="14 15">BT-1</strain>
    </source>
</reference>
<evidence type="ECO:0000256" key="8">
    <source>
        <dbReference type="ARBA" id="ARBA00022705"/>
    </source>
</evidence>
<evidence type="ECO:0000256" key="12">
    <source>
        <dbReference type="ARBA" id="ARBA00049244"/>
    </source>
</evidence>
<dbReference type="HOGENOM" id="CLU_001600_0_0_5"/>
<dbReference type="PANTHER" id="PTHR32294:SF0">
    <property type="entry name" value="DNA POLYMERASE III SUBUNIT ALPHA"/>
    <property type="match status" value="1"/>
</dbReference>
<name>L0EW20_LIBCB</name>
<dbReference type="InterPro" id="IPR041931">
    <property type="entry name" value="DNA_pol3_alpha_thumb_dom"/>
</dbReference>
<proteinExistence type="inferred from homology"/>
<accession>L0EW20</accession>
<evidence type="ECO:0000256" key="10">
    <source>
        <dbReference type="ARBA" id="ARBA00025611"/>
    </source>
</evidence>
<dbReference type="InterPro" id="IPR029460">
    <property type="entry name" value="DNAPol_HHH"/>
</dbReference>
<keyword evidence="15" id="KW-1185">Reference proteome</keyword>
<dbReference type="GO" id="GO:0006260">
    <property type="term" value="P:DNA replication"/>
    <property type="evidence" value="ECO:0007669"/>
    <property type="project" value="UniProtKB-KW"/>
</dbReference>
<dbReference type="GO" id="GO:0008408">
    <property type="term" value="F:3'-5' exonuclease activity"/>
    <property type="evidence" value="ECO:0007669"/>
    <property type="project" value="InterPro"/>
</dbReference>
<dbReference type="Pfam" id="PF02811">
    <property type="entry name" value="PHP"/>
    <property type="match status" value="1"/>
</dbReference>
<dbReference type="Gene3D" id="3.20.20.140">
    <property type="entry name" value="Metal-dependent hydrolases"/>
    <property type="match status" value="1"/>
</dbReference>
<organism evidence="14 15">
    <name type="scientific">Liberibacter crescens (strain BT-1)</name>
    <dbReference type="NCBI Taxonomy" id="1215343"/>
    <lineage>
        <taxon>Bacteria</taxon>
        <taxon>Pseudomonadati</taxon>
        <taxon>Pseudomonadota</taxon>
        <taxon>Alphaproteobacteria</taxon>
        <taxon>Hyphomicrobiales</taxon>
        <taxon>Rhizobiaceae</taxon>
        <taxon>Liberibacter</taxon>
    </lineage>
</organism>
<sequence length="1169" mass="132390">MKKQVVIPKNINLCSEYTSPEFIHLRVHSAYSLLEGALPLEKILEQAVEDQQPAIAVTDTNNLFAAMEFSQVAFAYGVQPLIGCQIDLDIQDKFEEERHKKSSLVQFPSIVLFAANEQGNEHLVDLVSRMYLQKQEQKAIHVCCSWLEEQGTEGLIALTGSVTGPVDMALKEGHAHIAEERLLILQKLFGDRLYLELQRHGNYDRYHEAKMVKLAYDYDIPLVATNNAFFLSRDDYEAHDVLMAVAYSTVVAEDDRPRMTPEHYLKRRSEMVRLFSDLPEALENTVEVARRCSFVLETRAPILPRFLETGKGGTSVEEAEAQELYTQAVEGLETRLSCSGMSAGYSKEEYSKRLTFELDVIQKMKFSGYFLIVADFIKWAKKHEIPVGPGRGSGAGSLVAYALTITDVDPLRFALFFERFLNPDRMSMPDFDIDFCQDRRDEVIRYVQEKYGHEQVAQIITFGSLQARAALRDVGRALQMPYSQVDRICKLVPNNPAHPMPLAKVIVEEPRLQQEMEKEPGVARLLEVAQKLEGLYRHASTHAAGIVIGDRPLSRLVPMYLDPRSQMPVTQFNMKWVEKAGLVKFDFLGLKTLTVLKKAIDLVARKGIHVDLLTIPFDDQKTYQLLARGETVGVFQVESSGMRKALMGMNPDCIEDIIALVSLYRPGPMDNIAVYNSRKNGLDTIDSIHPLIDPLLKETQGVIIYQEQVMQIAQSLSGYSLSEADVLRRAMGKKIKKEMDQQQARFISGAMKNNVSRQQALNIFELLAKFANYGFNKSHAAAYAIISYQTAWMKAHYPVEFLAASMTMDMGNIEKINDFLQDAARMGIKVIPPSLQTSFREFETGQDCIYYSLAAIKGIGSAVVEHIVTVRGNKPFESLEDFCLRISAKQLNRRMLENLIVAGAFDCFGHNREQLVAAVDRIHGYALRAEEDRISGQGDIFTAKNVVVEKISLPSVQSWLLSEHAHREFQVLGFYLTSHPLEIYQPILAKMHVQTFESFNNALKKGIRVGQLGATVVAKKQKKSRKGNKLGLVSFSDLHNQFETVLFAEAFEKYYDLLEIGQSFFITLEVDPRFEMGGLRLQVAQSLEKKSMQMLKAIKIRIRDRAVLNNIQKYLQEGERGQSSVFLLFKKPQYYCEVEIVLPNKYRVSPEIIWAIQKLEGIVDVIQIL</sequence>
<dbReference type="Pfam" id="PF14579">
    <property type="entry name" value="HHH_6"/>
    <property type="match status" value="1"/>
</dbReference>
<keyword evidence="8" id="KW-0235">DNA replication</keyword>
<dbReference type="InterPro" id="IPR040982">
    <property type="entry name" value="DNA_pol3_finger"/>
</dbReference>
<dbReference type="EMBL" id="CP003789">
    <property type="protein sequence ID" value="AGA64566.1"/>
    <property type="molecule type" value="Genomic_DNA"/>
</dbReference>
<feature type="domain" description="Polymerase/histidinol phosphatase N-terminal" evidence="13">
    <location>
        <begin position="23"/>
        <end position="90"/>
    </location>
</feature>
<dbReference type="PANTHER" id="PTHR32294">
    <property type="entry name" value="DNA POLYMERASE III SUBUNIT ALPHA"/>
    <property type="match status" value="1"/>
</dbReference>
<dbReference type="CDD" id="cd04485">
    <property type="entry name" value="DnaE_OBF"/>
    <property type="match status" value="1"/>
</dbReference>
<dbReference type="RefSeq" id="WP_015272993.1">
    <property type="nucleotide sequence ID" value="NC_019907.1"/>
</dbReference>
<keyword evidence="6 14" id="KW-0808">Transferase</keyword>
<dbReference type="KEGG" id="lcc:B488_05740"/>
<dbReference type="InterPro" id="IPR004805">
    <property type="entry name" value="DnaE2/DnaE/PolC"/>
</dbReference>
<evidence type="ECO:0000256" key="6">
    <source>
        <dbReference type="ARBA" id="ARBA00022679"/>
    </source>
</evidence>
<keyword evidence="9" id="KW-0239">DNA-directed DNA polymerase</keyword>
<evidence type="ECO:0000259" key="13">
    <source>
        <dbReference type="SMART" id="SM00481"/>
    </source>
</evidence>
<dbReference type="Proteomes" id="UP000010799">
    <property type="component" value="Chromosome"/>
</dbReference>
<evidence type="ECO:0000256" key="1">
    <source>
        <dbReference type="ARBA" id="ARBA00004496"/>
    </source>
</evidence>
<evidence type="ECO:0000256" key="7">
    <source>
        <dbReference type="ARBA" id="ARBA00022695"/>
    </source>
</evidence>
<keyword evidence="7 14" id="KW-0548">Nucleotidyltransferase</keyword>
<comment type="function">
    <text evidence="10">DNA polymerase III is a complex, multichain enzyme responsible for most of the replicative synthesis in bacteria. This DNA polymerase also exhibits 3' to 5' exonuclease activity. The alpha chain is the DNA polymerase.</text>
</comment>
<evidence type="ECO:0000256" key="11">
    <source>
        <dbReference type="ARBA" id="ARBA00026073"/>
    </source>
</evidence>
<dbReference type="InterPro" id="IPR011708">
    <property type="entry name" value="DNA_pol3_alpha_NTPase_dom"/>
</dbReference>
<dbReference type="GO" id="GO:0005737">
    <property type="term" value="C:cytoplasm"/>
    <property type="evidence" value="ECO:0007669"/>
    <property type="project" value="UniProtKB-SubCell"/>
</dbReference>
<evidence type="ECO:0000313" key="15">
    <source>
        <dbReference type="Proteomes" id="UP000010799"/>
    </source>
</evidence>
<dbReference type="InterPro" id="IPR016195">
    <property type="entry name" value="Pol/histidinol_Pase-like"/>
</dbReference>
<dbReference type="SUPFAM" id="SSF160975">
    <property type="entry name" value="AF1531-like"/>
    <property type="match status" value="1"/>
</dbReference>
<dbReference type="SMART" id="SM00481">
    <property type="entry name" value="POLIIIAc"/>
    <property type="match status" value="1"/>
</dbReference>
<dbReference type="InterPro" id="IPR004013">
    <property type="entry name" value="PHP_dom"/>
</dbReference>
<dbReference type="Gene3D" id="1.10.150.870">
    <property type="match status" value="1"/>
</dbReference>
<protein>
    <recommendedName>
        <fullName evidence="4">DNA polymerase III subunit alpha</fullName>
        <ecNumber evidence="3">2.7.7.7</ecNumber>
    </recommendedName>
</protein>
<comment type="subunit">
    <text evidence="11">DNA polymerase III contains a core (composed of alpha, epsilon and theta chains) that associates with a tau subunit. This core dimerizes to form the POLIII' complex. PolIII' associates with the gamma complex (composed of gamma, delta, delta', psi and chi chains) and with the beta chain to form the complete DNA polymerase III complex.</text>
</comment>
<dbReference type="NCBIfam" id="NF004226">
    <property type="entry name" value="PRK05673.1"/>
    <property type="match status" value="1"/>
</dbReference>
<dbReference type="Gene3D" id="1.10.10.1600">
    <property type="entry name" value="Bacterial DNA polymerase III alpha subunit, thumb domain"/>
    <property type="match status" value="1"/>
</dbReference>
<comment type="subcellular location">
    <subcellularLocation>
        <location evidence="1">Cytoplasm</location>
    </subcellularLocation>
</comment>
<keyword evidence="5" id="KW-0963">Cytoplasm</keyword>
<dbReference type="AlphaFoldDB" id="L0EW20"/>
<dbReference type="GO" id="GO:0003887">
    <property type="term" value="F:DNA-directed DNA polymerase activity"/>
    <property type="evidence" value="ECO:0007669"/>
    <property type="project" value="UniProtKB-KW"/>
</dbReference>
<dbReference type="STRING" id="1215343.B488_05740"/>
<dbReference type="EC" id="2.7.7.7" evidence="3"/>
<dbReference type="PATRIC" id="fig|1215343.11.peg.584"/>
<dbReference type="eggNOG" id="COG0587">
    <property type="taxonomic scope" value="Bacteria"/>
</dbReference>
<evidence type="ECO:0000256" key="9">
    <source>
        <dbReference type="ARBA" id="ARBA00022932"/>
    </source>
</evidence>
<evidence type="ECO:0000256" key="5">
    <source>
        <dbReference type="ARBA" id="ARBA00022490"/>
    </source>
</evidence>
<evidence type="ECO:0000256" key="3">
    <source>
        <dbReference type="ARBA" id="ARBA00012417"/>
    </source>
</evidence>
<dbReference type="SUPFAM" id="SSF89550">
    <property type="entry name" value="PHP domain-like"/>
    <property type="match status" value="1"/>
</dbReference>
<comment type="similarity">
    <text evidence="2">Belongs to the DNA polymerase type-C family. DnaE subfamily.</text>
</comment>
<comment type="catalytic activity">
    <reaction evidence="12">
        <text>DNA(n) + a 2'-deoxyribonucleoside 5'-triphosphate = DNA(n+1) + diphosphate</text>
        <dbReference type="Rhea" id="RHEA:22508"/>
        <dbReference type="Rhea" id="RHEA-COMP:17339"/>
        <dbReference type="Rhea" id="RHEA-COMP:17340"/>
        <dbReference type="ChEBI" id="CHEBI:33019"/>
        <dbReference type="ChEBI" id="CHEBI:61560"/>
        <dbReference type="ChEBI" id="CHEBI:173112"/>
        <dbReference type="EC" id="2.7.7.7"/>
    </reaction>
</comment>
<evidence type="ECO:0000256" key="2">
    <source>
        <dbReference type="ARBA" id="ARBA00009496"/>
    </source>
</evidence>
<gene>
    <name evidence="14" type="ordered locus">B488_05740</name>
</gene>
<dbReference type="CDD" id="cd07433">
    <property type="entry name" value="PHP_PolIIIA_DnaE1"/>
    <property type="match status" value="1"/>
</dbReference>
<dbReference type="InterPro" id="IPR049821">
    <property type="entry name" value="PolIIIA_DnaE1_PHP"/>
</dbReference>